<evidence type="ECO:0000256" key="6">
    <source>
        <dbReference type="ARBA" id="ARBA00023136"/>
    </source>
</evidence>
<protein>
    <submittedName>
        <fullName evidence="11">T-cell immunomodulatory protein, putative</fullName>
    </submittedName>
</protein>
<dbReference type="PANTHER" id="PTHR13412:SF0">
    <property type="entry name" value="T-CELL IMMUNOMODULATORY PROTEIN"/>
    <property type="match status" value="1"/>
</dbReference>
<reference evidence="12" key="1">
    <citation type="submission" date="2008-03" db="EMBL/GenBank/DDBJ databases">
        <title>Annotation of Ixodes scapularis.</title>
        <authorList>
            <consortium name="Ixodes scapularis Genome Project Consortium"/>
            <person name="Caler E."/>
            <person name="Hannick L.I."/>
            <person name="Bidwell S."/>
            <person name="Joardar V."/>
            <person name="Thiagarajan M."/>
            <person name="Amedeo P."/>
            <person name="Galinsky K.J."/>
            <person name="Schobel S."/>
            <person name="Inman J."/>
            <person name="Hostetler J."/>
            <person name="Miller J."/>
            <person name="Hammond M."/>
            <person name="Megy K."/>
            <person name="Lawson D."/>
            <person name="Kodira C."/>
            <person name="Sutton G."/>
            <person name="Meyer J."/>
            <person name="Hill C.A."/>
            <person name="Birren B."/>
            <person name="Nene V."/>
            <person name="Collins F."/>
            <person name="Alarcon-Chaidez F."/>
            <person name="Wikel S."/>
            <person name="Strausberg R."/>
        </authorList>
    </citation>
    <scope>NUCLEOTIDE SEQUENCE [LARGE SCALE GENOMIC DNA]</scope>
    <source>
        <strain evidence="12">Wikel</strain>
    </source>
</reference>
<dbReference type="VEuPathDB" id="VectorBase:ISCW006297"/>
<dbReference type="PaxDb" id="6945-B7PQP3"/>
<sequence>MQRFIQNPRRAVMNRRLLVVTVVATIVQRVCSFRDITDSVFGSANTGVLAAFGDFNSDKLTDLFLISSDMHNLDIRIATGAKPTFQKSDVKCTVPGIITSVMPGDFDGDSIMDILVTAKADPSSKDLKIHIFWGQLSLGIDCGNGTTLVATDQPLLFDHNSDRVVDLLSGKPGDDPRTRTVWTFGASRSPTTHALGIGFGKLASPHSNSFVDLNDDMTADLMLTAESAMELWHWTGDGTFSGPKRRDYPSNAAVKGQSLFVDIDADGDMEHVMPVCLGQSDCRNSSIVVFNSSGWITWLDGFHDASNQVWRFFRDAEGTRLAVPTALRTADVDMDGYPDFLAVLEGRPKDRKGPVRRATLLLNVRCPSCPFGRKLVPYWNYGALATFDSVRLAAFFDIDEDGQMDVLLTNGTKEDGLRTHALRNQFSDDACFIKVLAVSGLCYANCPLGQIAYGTNQPGPFVRYRIITNKTNLAESCTSQLYQSAHFSLQLPYTVFGLGQSPNFVDVLTVAFPNNASTKHPSVHHQWTQIIPNSQMVIIPHPPDQPSQWINKLFVTPGRQVLLTFIALAGTCVFISLIIAAFHWLEKREDRRVKLQEAHQFHFDAM</sequence>
<dbReference type="PANTHER" id="PTHR13412">
    <property type="entry name" value="T-CELL IMMUNOMODULATORY PROTEIN HOMOLOG"/>
    <property type="match status" value="1"/>
</dbReference>
<keyword evidence="5 8" id="KW-1133">Transmembrane helix</keyword>
<dbReference type="HOGENOM" id="CLU_020272_2_0_1"/>
<dbReference type="InterPro" id="IPR028994">
    <property type="entry name" value="Integrin_alpha_N"/>
</dbReference>
<reference evidence="11" key="2">
    <citation type="submission" date="2020-05" db="UniProtKB">
        <authorList>
            <consortium name="EnsemblMetazoa"/>
        </authorList>
    </citation>
    <scope>IDENTIFICATION</scope>
    <source>
        <strain evidence="11">wikel</strain>
    </source>
</reference>
<feature type="transmembrane region" description="Helical" evidence="8">
    <location>
        <begin position="561"/>
        <end position="585"/>
    </location>
</feature>
<feature type="domain" description="T-cell immunomodulatory protein TIP C2" evidence="10">
    <location>
        <begin position="453"/>
        <end position="554"/>
    </location>
</feature>
<dbReference type="VEuPathDB" id="VectorBase:ISCP_021447"/>
<comment type="similarity">
    <text evidence="2">Belongs to the TIP family.</text>
</comment>
<evidence type="ECO:0000313" key="11">
    <source>
        <dbReference type="EnsemblMetazoa" id="ISCW006297-PA"/>
    </source>
</evidence>
<dbReference type="Proteomes" id="UP000001555">
    <property type="component" value="Unassembled WGS sequence"/>
</dbReference>
<name>A0A1S4KZT3_IXOSC</name>
<evidence type="ECO:0000256" key="1">
    <source>
        <dbReference type="ARBA" id="ARBA00004479"/>
    </source>
</evidence>
<dbReference type="InterPro" id="IPR057089">
    <property type="entry name" value="C2_TIP"/>
</dbReference>
<accession>A0A1S4KZT3</accession>
<keyword evidence="3 8" id="KW-0812">Transmembrane</keyword>
<keyword evidence="7" id="KW-0325">Glycoprotein</keyword>
<dbReference type="Gene3D" id="2.130.10.130">
    <property type="entry name" value="Integrin alpha, N-terminal"/>
    <property type="match status" value="1"/>
</dbReference>
<dbReference type="SUPFAM" id="SSF69318">
    <property type="entry name" value="Integrin alpha N-terminal domain"/>
    <property type="match status" value="1"/>
</dbReference>
<dbReference type="Pfam" id="PF13517">
    <property type="entry name" value="FG-GAP_3"/>
    <property type="match status" value="2"/>
</dbReference>
<dbReference type="EnsemblMetazoa" id="ISCW006297-RA">
    <property type="protein sequence ID" value="ISCW006297-PA"/>
    <property type="gene ID" value="ISCW006297"/>
</dbReference>
<keyword evidence="13" id="KW-1267">Proteomics identification</keyword>
<evidence type="ECO:0000256" key="4">
    <source>
        <dbReference type="ARBA" id="ARBA00022729"/>
    </source>
</evidence>
<organism evidence="11 12">
    <name type="scientific">Ixodes scapularis</name>
    <name type="common">Black-legged tick</name>
    <name type="synonym">Deer tick</name>
    <dbReference type="NCBI Taxonomy" id="6945"/>
    <lineage>
        <taxon>Eukaryota</taxon>
        <taxon>Metazoa</taxon>
        <taxon>Ecdysozoa</taxon>
        <taxon>Arthropoda</taxon>
        <taxon>Chelicerata</taxon>
        <taxon>Arachnida</taxon>
        <taxon>Acari</taxon>
        <taxon>Parasitiformes</taxon>
        <taxon>Ixodida</taxon>
        <taxon>Ixodoidea</taxon>
        <taxon>Ixodidae</taxon>
        <taxon>Ixodinae</taxon>
        <taxon>Ixodes</taxon>
    </lineage>
</organism>
<evidence type="ECO:0000256" key="7">
    <source>
        <dbReference type="ARBA" id="ARBA00023180"/>
    </source>
</evidence>
<dbReference type="Pfam" id="PF23122">
    <property type="entry name" value="C2_ITFG1"/>
    <property type="match status" value="1"/>
</dbReference>
<dbReference type="VEuPathDB" id="VectorBase:ISCI006297"/>
<dbReference type="OrthoDB" id="10250728at2759"/>
<dbReference type="InterPro" id="IPR013517">
    <property type="entry name" value="FG-GAP"/>
</dbReference>
<feature type="signal peptide" evidence="9">
    <location>
        <begin position="1"/>
        <end position="32"/>
    </location>
</feature>
<keyword evidence="6 8" id="KW-0472">Membrane</keyword>
<evidence type="ECO:0000259" key="10">
    <source>
        <dbReference type="Pfam" id="PF23122"/>
    </source>
</evidence>
<evidence type="ECO:0000256" key="3">
    <source>
        <dbReference type="ARBA" id="ARBA00022692"/>
    </source>
</evidence>
<keyword evidence="12" id="KW-1185">Reference proteome</keyword>
<comment type="subcellular location">
    <subcellularLocation>
        <location evidence="1">Membrane</location>
        <topology evidence="1">Single-pass type I membrane protein</topology>
    </subcellularLocation>
</comment>
<proteinExistence type="evidence at protein level"/>
<dbReference type="EMBL" id="ABJB010778317">
    <property type="status" value="NOT_ANNOTATED_CDS"/>
    <property type="molecule type" value="Genomic_DNA"/>
</dbReference>
<keyword evidence="4 9" id="KW-0732">Signal</keyword>
<evidence type="ECO:0000256" key="2">
    <source>
        <dbReference type="ARBA" id="ARBA00006496"/>
    </source>
</evidence>
<dbReference type="EMBL" id="ABJB010756857">
    <property type="status" value="NOT_ANNOTATED_CDS"/>
    <property type="molecule type" value="Genomic_DNA"/>
</dbReference>
<evidence type="ECO:0000256" key="9">
    <source>
        <dbReference type="SAM" id="SignalP"/>
    </source>
</evidence>
<evidence type="ECO:0000256" key="5">
    <source>
        <dbReference type="ARBA" id="ARBA00022989"/>
    </source>
</evidence>
<dbReference type="VEuPathDB" id="VectorBase:ISCP_011283"/>
<evidence type="ECO:0007829" key="13">
    <source>
        <dbReference type="PeptideAtlas" id="A0A1S4KZT3"/>
    </source>
</evidence>
<feature type="chain" id="PRO_5046137262" evidence="9">
    <location>
        <begin position="33"/>
        <end position="606"/>
    </location>
</feature>
<dbReference type="STRING" id="6945.B7PQP3"/>
<dbReference type="InterPro" id="IPR024881">
    <property type="entry name" value="Tip"/>
</dbReference>
<evidence type="ECO:0000313" key="12">
    <source>
        <dbReference type="Proteomes" id="UP000001555"/>
    </source>
</evidence>
<evidence type="ECO:0000256" key="8">
    <source>
        <dbReference type="SAM" id="Phobius"/>
    </source>
</evidence>